<evidence type="ECO:0000259" key="1">
    <source>
        <dbReference type="Pfam" id="PF06889"/>
    </source>
</evidence>
<sequence>MVDPLNAWWAQQLVMCNWAFMPDPMMLPEEAARERLAALEIADRGELGWRLLELRGAVEVPASWLLTSLELAALAGAAGWLSHEQARQWGVDTCHSIHGRYADLDTWLEAVRTCRGAEDWMRGDDGLPEACQALSTLEAEGDGVTWALLGACLEKTSKAQLWPQQAEDQVWRLRAAFSPVMVTPACELDWAGSERWLSEVWQIHGRDDLIRAILWLTSQGDRQGWDIDAARLMTLSQEEQQTWLESLESQVVAYGRLLSQYVTQGEPLEWAAWDWLRAVDLAWAGCCSGWLTQQEGTMLATHAGDLVVRRYSDWSALARAYQRGRSLFEGQDRLPQLSMDWRLLMSSPSSPWRGNLGELLNADVVEAARHSIRQWRSSPRHWVLALASVRDPELSTRQGAEPVLSESRAKEARQYLIESLELYADEGAKALMRYWLPAQAHHLNQLAADAAHRALPPSRTPFGDPASADLVNRDSLGKATRHSATIHMAEKYAFYLQMAMDSQQFNERELIEMASSLRDVLCRFYSSPKQLLEAWATWDSLLPEPEQPTLTVEIRWHLEDPGSLFHWLDWASDTWNEPGERPSLSHFTALALVGPLNTPVWNLPQQESDREGASIRDWIDSHYGLHSSTELIDFVRFLLDVGDRQEYQINYAPYTLNPARLNSEIATLESGDCNEEERNHLSRLIRVRDNAESCNDVDMCAWDLAQAVDLAIAGRQLGWLARSDFLSVLERAYALASEHYSGWQDYAQGLYAGFSFFMGETPDREAFLASFRQAITAWLSAAPPLAGSWASLDFPGARPRHWAPLHIDTLPGDGRTLH</sequence>
<dbReference type="RefSeq" id="WP_149284117.1">
    <property type="nucleotide sequence ID" value="NZ_CP038437.2"/>
</dbReference>
<dbReference type="Proteomes" id="UP000324285">
    <property type="component" value="Chromosome"/>
</dbReference>
<name>A0A5C1NBM4_9GAMM</name>
<protein>
    <submittedName>
        <fullName evidence="2">DUF1266 domain-containing protein</fullName>
    </submittedName>
</protein>
<reference evidence="2" key="1">
    <citation type="submission" date="2021-02" db="EMBL/GenBank/DDBJ databases">
        <title>Strain Y2R2, a novel species of the genus Halomonas.</title>
        <authorList>
            <person name="Huang H."/>
        </authorList>
    </citation>
    <scope>NUCLEOTIDE SEQUENCE</scope>
    <source>
        <strain evidence="2">Y2R2</strain>
    </source>
</reference>
<dbReference type="OrthoDB" id="6177842at2"/>
<dbReference type="KEGG" id="hbh:E4T21_05750"/>
<dbReference type="EMBL" id="CP038437">
    <property type="protein sequence ID" value="QEM81102.1"/>
    <property type="molecule type" value="Genomic_DNA"/>
</dbReference>
<dbReference type="Pfam" id="PF06889">
    <property type="entry name" value="DUF1266"/>
    <property type="match status" value="2"/>
</dbReference>
<dbReference type="AlphaFoldDB" id="A0A5C1NBM4"/>
<evidence type="ECO:0000313" key="3">
    <source>
        <dbReference type="Proteomes" id="UP000324285"/>
    </source>
</evidence>
<feature type="domain" description="DUF1266" evidence="1">
    <location>
        <begin position="621"/>
        <end position="780"/>
    </location>
</feature>
<organism evidence="2 3">
    <name type="scientific">Halomonas binhaiensis</name>
    <dbReference type="NCBI Taxonomy" id="2562282"/>
    <lineage>
        <taxon>Bacteria</taxon>
        <taxon>Pseudomonadati</taxon>
        <taxon>Pseudomonadota</taxon>
        <taxon>Gammaproteobacteria</taxon>
        <taxon>Oceanospirillales</taxon>
        <taxon>Halomonadaceae</taxon>
        <taxon>Halomonas</taxon>
    </lineage>
</organism>
<accession>A0A5C1NBM4</accession>
<evidence type="ECO:0000313" key="2">
    <source>
        <dbReference type="EMBL" id="QEM81102.1"/>
    </source>
</evidence>
<gene>
    <name evidence="2" type="ORF">E4T21_05750</name>
</gene>
<feature type="domain" description="DUF1266" evidence="1">
    <location>
        <begin position="197"/>
        <end position="353"/>
    </location>
</feature>
<dbReference type="InterPro" id="IPR009677">
    <property type="entry name" value="DUF1266"/>
</dbReference>
<keyword evidence="3" id="KW-1185">Reference proteome</keyword>
<proteinExistence type="predicted"/>